<evidence type="ECO:0000313" key="2">
    <source>
        <dbReference type="Proteomes" id="UP000785679"/>
    </source>
</evidence>
<keyword evidence="2" id="KW-1185">Reference proteome</keyword>
<gene>
    <name evidence="1" type="ORF">FGO68_gene15706</name>
</gene>
<accession>A0A8J8NBZ4</accession>
<proteinExistence type="predicted"/>
<dbReference type="EMBL" id="RRYP01026442">
    <property type="protein sequence ID" value="TNV71850.1"/>
    <property type="molecule type" value="Genomic_DNA"/>
</dbReference>
<organism evidence="1 2">
    <name type="scientific">Halteria grandinella</name>
    <dbReference type="NCBI Taxonomy" id="5974"/>
    <lineage>
        <taxon>Eukaryota</taxon>
        <taxon>Sar</taxon>
        <taxon>Alveolata</taxon>
        <taxon>Ciliophora</taxon>
        <taxon>Intramacronucleata</taxon>
        <taxon>Spirotrichea</taxon>
        <taxon>Stichotrichia</taxon>
        <taxon>Sporadotrichida</taxon>
        <taxon>Halteriidae</taxon>
        <taxon>Halteria</taxon>
    </lineage>
</organism>
<sequence length="90" mass="10370">MDVQSTHFSIKIPNQVAEFIHKNMSQSVLGPAAAKQQNSEVIEVNQNYQILATEESDYAERSREARLVEAMKTVKVKRLQQQDNKIDNYF</sequence>
<reference evidence="1" key="1">
    <citation type="submission" date="2019-06" db="EMBL/GenBank/DDBJ databases">
        <authorList>
            <person name="Zheng W."/>
        </authorList>
    </citation>
    <scope>NUCLEOTIDE SEQUENCE</scope>
    <source>
        <strain evidence="1">QDHG01</strain>
    </source>
</reference>
<dbReference type="AlphaFoldDB" id="A0A8J8NBZ4"/>
<dbReference type="Proteomes" id="UP000785679">
    <property type="component" value="Unassembled WGS sequence"/>
</dbReference>
<protein>
    <submittedName>
        <fullName evidence="1">Uncharacterized protein</fullName>
    </submittedName>
</protein>
<evidence type="ECO:0000313" key="1">
    <source>
        <dbReference type="EMBL" id="TNV71850.1"/>
    </source>
</evidence>
<name>A0A8J8NBZ4_HALGN</name>
<comment type="caution">
    <text evidence="1">The sequence shown here is derived from an EMBL/GenBank/DDBJ whole genome shotgun (WGS) entry which is preliminary data.</text>
</comment>